<reference evidence="1 3" key="1">
    <citation type="submission" date="2015-02" db="EMBL/GenBank/DDBJ databases">
        <title>Pseudomonas helleri sp. nov. and Pseudomonas weihenstephanensis sp. nov., isolated from raw cows milk.</title>
        <authorList>
            <person name="von Neubeck M."/>
            <person name="Huptas C."/>
            <person name="Wenning M."/>
            <person name="Scherer S."/>
        </authorList>
    </citation>
    <scope>NUCLEOTIDE SEQUENCE [LARGE SCALE GENOMIC DNA]</scope>
    <source>
        <strain evidence="1 3">DSM 21104</strain>
    </source>
</reference>
<sequence>MQETSLDKNLIDHPSLIILLPHMHSYCEKGLTRFSEGKDSFSLTTIETYTCGVFERVAELDSALISLRLACKFVAELGFEQNPSPEVYRYHYENFVLRVIGLVDRAHRLVGASLLLPSNKYEVVGGNSFVQRAIKTSHPGLNRALDAVADAVNSYRGPRNELIHSSAYSSRELGIFMGVEQFTVDTGTVDITELKRDYSSAGAVEIGQTIGRLILTLTVLLEELEPVFSTAQKFSILKRDKANT</sequence>
<proteinExistence type="predicted"/>
<organism evidence="1 3">
    <name type="scientific">Pseudomonas taetrolens</name>
    <dbReference type="NCBI Taxonomy" id="47884"/>
    <lineage>
        <taxon>Bacteria</taxon>
        <taxon>Pseudomonadati</taxon>
        <taxon>Pseudomonadota</taxon>
        <taxon>Gammaproteobacteria</taxon>
        <taxon>Pseudomonadales</taxon>
        <taxon>Pseudomonadaceae</taxon>
        <taxon>Pseudomonas</taxon>
    </lineage>
</organism>
<gene>
    <name evidence="2" type="ORF">SAMN04490203_0977</name>
    <name evidence="1" type="ORF">TU78_01740</name>
</gene>
<comment type="caution">
    <text evidence="1">The sequence shown here is derived from an EMBL/GenBank/DDBJ whole genome shotgun (WGS) entry which is preliminary data.</text>
</comment>
<evidence type="ECO:0008006" key="5">
    <source>
        <dbReference type="Google" id="ProtNLM"/>
    </source>
</evidence>
<dbReference type="OrthoDB" id="7064036at2"/>
<accession>A0A0J6GYN6</accession>
<dbReference type="EMBL" id="FNRS01000001">
    <property type="protein sequence ID" value="SEB69612.1"/>
    <property type="molecule type" value="Genomic_DNA"/>
</dbReference>
<dbReference type="EMBL" id="JYLA01000001">
    <property type="protein sequence ID" value="KMM86735.1"/>
    <property type="molecule type" value="Genomic_DNA"/>
</dbReference>
<evidence type="ECO:0000313" key="3">
    <source>
        <dbReference type="Proteomes" id="UP000036395"/>
    </source>
</evidence>
<dbReference type="Proteomes" id="UP000036395">
    <property type="component" value="Unassembled WGS sequence"/>
</dbReference>
<protein>
    <recommendedName>
        <fullName evidence="5">Cthe-2314-like HEPN domain-containing protein</fullName>
    </recommendedName>
</protein>
<name>A0A0J6GYN6_PSETA</name>
<evidence type="ECO:0000313" key="2">
    <source>
        <dbReference type="EMBL" id="SEB69612.1"/>
    </source>
</evidence>
<dbReference type="Proteomes" id="UP000183155">
    <property type="component" value="Unassembled WGS sequence"/>
</dbReference>
<reference evidence="2 4" key="2">
    <citation type="submission" date="2016-10" db="EMBL/GenBank/DDBJ databases">
        <authorList>
            <person name="Varghese N."/>
            <person name="Submissions S."/>
        </authorList>
    </citation>
    <scope>NUCLEOTIDE SEQUENCE [LARGE SCALE GENOMIC DNA]</scope>
    <source>
        <strain evidence="2 4">BS3652</strain>
    </source>
</reference>
<keyword evidence="4" id="KW-1185">Reference proteome</keyword>
<evidence type="ECO:0000313" key="4">
    <source>
        <dbReference type="Proteomes" id="UP000183155"/>
    </source>
</evidence>
<evidence type="ECO:0000313" key="1">
    <source>
        <dbReference type="EMBL" id="KMM86735.1"/>
    </source>
</evidence>
<dbReference type="RefSeq" id="WP_048378114.1">
    <property type="nucleotide sequence ID" value="NZ_FNRS01000001.1"/>
</dbReference>
<dbReference type="AlphaFoldDB" id="A0A0J6GYN6"/>
<dbReference type="PATRIC" id="fig|47884.3.peg.745"/>